<evidence type="ECO:0000313" key="2">
    <source>
        <dbReference type="EMBL" id="CDW82087.1"/>
    </source>
</evidence>
<evidence type="ECO:0000256" key="1">
    <source>
        <dbReference type="SAM" id="SignalP"/>
    </source>
</evidence>
<evidence type="ECO:0000313" key="3">
    <source>
        <dbReference type="Proteomes" id="UP000039865"/>
    </source>
</evidence>
<gene>
    <name evidence="2" type="primary">Contig14034.g693</name>
    <name evidence="2" type="ORF">STYLEM_11114</name>
</gene>
<dbReference type="Proteomes" id="UP000039865">
    <property type="component" value="Unassembled WGS sequence"/>
</dbReference>
<name>A0A078AKW9_STYLE</name>
<dbReference type="InParanoid" id="A0A078AKW9"/>
<dbReference type="EMBL" id="CCKQ01010559">
    <property type="protein sequence ID" value="CDW82087.1"/>
    <property type="molecule type" value="Genomic_DNA"/>
</dbReference>
<dbReference type="AlphaFoldDB" id="A0A078AKW9"/>
<protein>
    <submittedName>
        <fullName evidence="2">Uncharacterized protein</fullName>
    </submittedName>
</protein>
<feature type="signal peptide" evidence="1">
    <location>
        <begin position="1"/>
        <end position="18"/>
    </location>
</feature>
<keyword evidence="3" id="KW-1185">Reference proteome</keyword>
<feature type="chain" id="PRO_5001729481" evidence="1">
    <location>
        <begin position="19"/>
        <end position="501"/>
    </location>
</feature>
<keyword evidence="1" id="KW-0732">Signal</keyword>
<sequence>MRDFQTLLLVLGLGFVRSIHFELSLDFIKDKLNEEQEFLQGLLKQKWQSLGHSENIALNFQSLKAENSKSSDPNHGVEFTLDGIVGSNPFTSVVDMTYVRLPPYGPFVNDLTHSLVIQGVEDEALRSDVHKSVDYFILSLQNYTYHHIKDSSQYFAALHFASHSLVRLSSRMYTDGLSVFLDLSSSDLQITKNTREPSKPYEKLDKQHRYFGVSVHDKYLEDVLVDLIEVRKELCIHYELNARNLSSYNKYLRLGVIQQLFPELAEEYGTDTNFTFVFNSINATISQNETVLNNNKVNFKKDSAEIIITASFAFKVHDPKTFVPFSDIDWWTLVRTGVFSISLQSLIKQNPKNPLEFTLKPNVQLKRFDMIDPRIEDEEEQVMELESQAIKGIGNLAIKKFMKKAVTELSEEHLNYLNYAGFSNLITLNLNNGLLDLVFNRHSPRKDFKVDFDVNQSTDGLSQAFERAVWKRQQKYEKDLRKNQIVQEKQENKNEEIKVEL</sequence>
<organism evidence="2 3">
    <name type="scientific">Stylonychia lemnae</name>
    <name type="common">Ciliate</name>
    <dbReference type="NCBI Taxonomy" id="5949"/>
    <lineage>
        <taxon>Eukaryota</taxon>
        <taxon>Sar</taxon>
        <taxon>Alveolata</taxon>
        <taxon>Ciliophora</taxon>
        <taxon>Intramacronucleata</taxon>
        <taxon>Spirotrichea</taxon>
        <taxon>Stichotrichia</taxon>
        <taxon>Sporadotrichida</taxon>
        <taxon>Oxytrichidae</taxon>
        <taxon>Stylonychinae</taxon>
        <taxon>Stylonychia</taxon>
    </lineage>
</organism>
<reference evidence="2 3" key="1">
    <citation type="submission" date="2014-06" db="EMBL/GenBank/DDBJ databases">
        <authorList>
            <person name="Swart Estienne"/>
        </authorList>
    </citation>
    <scope>NUCLEOTIDE SEQUENCE [LARGE SCALE GENOMIC DNA]</scope>
    <source>
        <strain evidence="2 3">130c</strain>
    </source>
</reference>
<proteinExistence type="predicted"/>
<accession>A0A078AKW9</accession>